<feature type="transmembrane region" description="Helical" evidence="1">
    <location>
        <begin position="23"/>
        <end position="45"/>
    </location>
</feature>
<name>A0A6A4RW28_SCOMX</name>
<keyword evidence="1" id="KW-0812">Transmembrane</keyword>
<sequence length="270" mass="30351">MDEEEFISMKEEKVDDGEVTGEEWGVCCSPMAFVCLVVYPLYIVFKLMLSEGAAGSNLSVVFVSLVPLPWCHSLRRTGGPNGSLITGFTRLKKTQTHVPEVLFLHNSLVHRKVYQQFDNRGDSSFCSDLLVTYLNMMVTVWLFGAIALCVLCVGVCMEVSECDEIGLRVCGVLSFILLIFFLTVCVVILGGTDRETEREREEAVMKSREELHRETVKVALLRRLTGPLCRHAGKGSGNLLQRELLEEKSRRSVYQTAKQPRPLKAIKTLR</sequence>
<dbReference type="AlphaFoldDB" id="A0A6A4RW28"/>
<comment type="caution">
    <text evidence="2">The sequence shown here is derived from an EMBL/GenBank/DDBJ whole genome shotgun (WGS) entry which is preliminary data.</text>
</comment>
<dbReference type="Proteomes" id="UP000438429">
    <property type="component" value="Unassembled WGS sequence"/>
</dbReference>
<protein>
    <submittedName>
        <fullName evidence="2">Uncharacterized protein</fullName>
    </submittedName>
</protein>
<dbReference type="EMBL" id="VEVO01000021">
    <property type="protein sequence ID" value="KAF0024405.1"/>
    <property type="molecule type" value="Genomic_DNA"/>
</dbReference>
<evidence type="ECO:0000313" key="3">
    <source>
        <dbReference type="Proteomes" id="UP000438429"/>
    </source>
</evidence>
<reference evidence="2 3" key="1">
    <citation type="submission" date="2019-06" db="EMBL/GenBank/DDBJ databases">
        <title>Draft genomes of female and male turbot (Scophthalmus maximus).</title>
        <authorList>
            <person name="Xu H."/>
            <person name="Xu X.-W."/>
            <person name="Shao C."/>
            <person name="Chen S."/>
        </authorList>
    </citation>
    <scope>NUCLEOTIDE SEQUENCE [LARGE SCALE GENOMIC DNA]</scope>
    <source>
        <strain evidence="2">Ysfricsl-2016a</strain>
        <tissue evidence="2">Blood</tissue>
    </source>
</reference>
<organism evidence="2 3">
    <name type="scientific">Scophthalmus maximus</name>
    <name type="common">Turbot</name>
    <name type="synonym">Psetta maxima</name>
    <dbReference type="NCBI Taxonomy" id="52904"/>
    <lineage>
        <taxon>Eukaryota</taxon>
        <taxon>Metazoa</taxon>
        <taxon>Chordata</taxon>
        <taxon>Craniata</taxon>
        <taxon>Vertebrata</taxon>
        <taxon>Euteleostomi</taxon>
        <taxon>Actinopterygii</taxon>
        <taxon>Neopterygii</taxon>
        <taxon>Teleostei</taxon>
        <taxon>Neoteleostei</taxon>
        <taxon>Acanthomorphata</taxon>
        <taxon>Carangaria</taxon>
        <taxon>Pleuronectiformes</taxon>
        <taxon>Pleuronectoidei</taxon>
        <taxon>Scophthalmidae</taxon>
        <taxon>Scophthalmus</taxon>
    </lineage>
</organism>
<feature type="transmembrane region" description="Helical" evidence="1">
    <location>
        <begin position="133"/>
        <end position="157"/>
    </location>
</feature>
<accession>A0A6A4RW28</accession>
<evidence type="ECO:0000256" key="1">
    <source>
        <dbReference type="SAM" id="Phobius"/>
    </source>
</evidence>
<gene>
    <name evidence="2" type="ORF">F2P81_023207</name>
</gene>
<proteinExistence type="predicted"/>
<evidence type="ECO:0000313" key="2">
    <source>
        <dbReference type="EMBL" id="KAF0024405.1"/>
    </source>
</evidence>
<keyword evidence="1" id="KW-1133">Transmembrane helix</keyword>
<feature type="transmembrane region" description="Helical" evidence="1">
    <location>
        <begin position="52"/>
        <end position="70"/>
    </location>
</feature>
<feature type="transmembrane region" description="Helical" evidence="1">
    <location>
        <begin position="169"/>
        <end position="190"/>
    </location>
</feature>
<keyword evidence="1" id="KW-0472">Membrane</keyword>